<evidence type="ECO:0000256" key="1">
    <source>
        <dbReference type="ARBA" id="ARBA00004123"/>
    </source>
</evidence>
<reference evidence="8" key="1">
    <citation type="journal article" date="2020" name="Stud. Mycol.">
        <title>101 Dothideomycetes genomes: a test case for predicting lifestyles and emergence of pathogens.</title>
        <authorList>
            <person name="Haridas S."/>
            <person name="Albert R."/>
            <person name="Binder M."/>
            <person name="Bloem J."/>
            <person name="Labutti K."/>
            <person name="Salamov A."/>
            <person name="Andreopoulos B."/>
            <person name="Baker S."/>
            <person name="Barry K."/>
            <person name="Bills G."/>
            <person name="Bluhm B."/>
            <person name="Cannon C."/>
            <person name="Castanera R."/>
            <person name="Culley D."/>
            <person name="Daum C."/>
            <person name="Ezra D."/>
            <person name="Gonzalez J."/>
            <person name="Henrissat B."/>
            <person name="Kuo A."/>
            <person name="Liang C."/>
            <person name="Lipzen A."/>
            <person name="Lutzoni F."/>
            <person name="Magnuson J."/>
            <person name="Mondo S."/>
            <person name="Nolan M."/>
            <person name="Ohm R."/>
            <person name="Pangilinan J."/>
            <person name="Park H.-J."/>
            <person name="Ramirez L."/>
            <person name="Alfaro M."/>
            <person name="Sun H."/>
            <person name="Tritt A."/>
            <person name="Yoshinaga Y."/>
            <person name="Zwiers L.-H."/>
            <person name="Turgeon B."/>
            <person name="Goodwin S."/>
            <person name="Spatafora J."/>
            <person name="Crous P."/>
            <person name="Grigoriev I."/>
        </authorList>
    </citation>
    <scope>NUCLEOTIDE SEQUENCE</scope>
    <source>
        <strain evidence="8">CBS 109.77</strain>
    </source>
</reference>
<comment type="subcellular location">
    <subcellularLocation>
        <location evidence="1">Nucleus</location>
    </subcellularLocation>
</comment>
<keyword evidence="2" id="KW-0479">Metal-binding</keyword>
<name>A0A6A6XBV8_9PLEO</name>
<dbReference type="InterPro" id="IPR052202">
    <property type="entry name" value="Yeast_MetPath_Reg"/>
</dbReference>
<evidence type="ECO:0000256" key="5">
    <source>
        <dbReference type="ARBA" id="ARBA00023125"/>
    </source>
</evidence>
<dbReference type="EMBL" id="MU001909">
    <property type="protein sequence ID" value="KAF2793926.1"/>
    <property type="molecule type" value="Genomic_DNA"/>
</dbReference>
<dbReference type="AlphaFoldDB" id="A0A6A6XBV8"/>
<evidence type="ECO:0000256" key="3">
    <source>
        <dbReference type="ARBA" id="ARBA00022833"/>
    </source>
</evidence>
<keyword evidence="9" id="KW-1185">Reference proteome</keyword>
<sequence>MSHLPKDIKPVTCKEAPPIESASAELDMTDLIKSIAKVSLSATTKEDNILFQPHDILTTLILSASVPGGFSQITACSSSLPPREIVGNVLQAYLQRLQPARPFVSRPALLAHMDNAYSDAQDSAYSVFLIGTIVATTVVSVSLASSSSALQLYYFSVQQLAVALGGKASDHLRELEAVVALACFAKYIVVDAHAITSISQPLLPDFWHLTGLGIRIAVDRGLHHFTGTIREKELFNAASALEVEAARQFHLPIGLPEGTGLD</sequence>
<gene>
    <name evidence="8" type="ORF">K505DRAFT_361550</name>
</gene>
<protein>
    <recommendedName>
        <fullName evidence="10">Transcription factor domain-containing protein</fullName>
    </recommendedName>
</protein>
<dbReference type="GO" id="GO:0045944">
    <property type="term" value="P:positive regulation of transcription by RNA polymerase II"/>
    <property type="evidence" value="ECO:0007669"/>
    <property type="project" value="TreeGrafter"/>
</dbReference>
<dbReference type="CDD" id="cd12148">
    <property type="entry name" value="fungal_TF_MHR"/>
    <property type="match status" value="1"/>
</dbReference>
<dbReference type="OrthoDB" id="25921at2759"/>
<dbReference type="GO" id="GO:0046872">
    <property type="term" value="F:metal ion binding"/>
    <property type="evidence" value="ECO:0007669"/>
    <property type="project" value="UniProtKB-KW"/>
</dbReference>
<evidence type="ECO:0000256" key="7">
    <source>
        <dbReference type="ARBA" id="ARBA00023242"/>
    </source>
</evidence>
<dbReference type="GO" id="GO:0005634">
    <property type="term" value="C:nucleus"/>
    <property type="evidence" value="ECO:0007669"/>
    <property type="project" value="UniProtKB-SubCell"/>
</dbReference>
<accession>A0A6A6XBV8</accession>
<dbReference type="PANTHER" id="PTHR47782">
    <property type="entry name" value="ZN(II)2CYS6 TRANSCRIPTION FACTOR (EUROFUNG)-RELATED"/>
    <property type="match status" value="1"/>
</dbReference>
<dbReference type="GO" id="GO:0043565">
    <property type="term" value="F:sequence-specific DNA binding"/>
    <property type="evidence" value="ECO:0007669"/>
    <property type="project" value="TreeGrafter"/>
</dbReference>
<dbReference type="GO" id="GO:0000981">
    <property type="term" value="F:DNA-binding transcription factor activity, RNA polymerase II-specific"/>
    <property type="evidence" value="ECO:0007669"/>
    <property type="project" value="TreeGrafter"/>
</dbReference>
<evidence type="ECO:0000313" key="9">
    <source>
        <dbReference type="Proteomes" id="UP000799757"/>
    </source>
</evidence>
<dbReference type="PANTHER" id="PTHR47782:SF12">
    <property type="entry name" value="ZN(II)2CYS6 TRANSCRIPTION FACTOR (EUROFUNG)"/>
    <property type="match status" value="1"/>
</dbReference>
<evidence type="ECO:0000256" key="2">
    <source>
        <dbReference type="ARBA" id="ARBA00022723"/>
    </source>
</evidence>
<keyword evidence="7" id="KW-0539">Nucleus</keyword>
<evidence type="ECO:0000256" key="6">
    <source>
        <dbReference type="ARBA" id="ARBA00023163"/>
    </source>
</evidence>
<evidence type="ECO:0000313" key="8">
    <source>
        <dbReference type="EMBL" id="KAF2793926.1"/>
    </source>
</evidence>
<evidence type="ECO:0000256" key="4">
    <source>
        <dbReference type="ARBA" id="ARBA00023015"/>
    </source>
</evidence>
<organism evidence="8 9">
    <name type="scientific">Melanomma pulvis-pyrius CBS 109.77</name>
    <dbReference type="NCBI Taxonomy" id="1314802"/>
    <lineage>
        <taxon>Eukaryota</taxon>
        <taxon>Fungi</taxon>
        <taxon>Dikarya</taxon>
        <taxon>Ascomycota</taxon>
        <taxon>Pezizomycotina</taxon>
        <taxon>Dothideomycetes</taxon>
        <taxon>Pleosporomycetidae</taxon>
        <taxon>Pleosporales</taxon>
        <taxon>Melanommataceae</taxon>
        <taxon>Melanomma</taxon>
    </lineage>
</organism>
<keyword evidence="4" id="KW-0805">Transcription regulation</keyword>
<keyword evidence="6" id="KW-0804">Transcription</keyword>
<dbReference type="Proteomes" id="UP000799757">
    <property type="component" value="Unassembled WGS sequence"/>
</dbReference>
<proteinExistence type="predicted"/>
<evidence type="ECO:0008006" key="10">
    <source>
        <dbReference type="Google" id="ProtNLM"/>
    </source>
</evidence>
<keyword evidence="5" id="KW-0238">DNA-binding</keyword>
<keyword evidence="3" id="KW-0862">Zinc</keyword>